<keyword evidence="5" id="KW-1185">Reference proteome</keyword>
<keyword evidence="4" id="KW-0547">Nucleotide-binding</keyword>
<evidence type="ECO:0000313" key="4">
    <source>
        <dbReference type="EMBL" id="MFC4506551.1"/>
    </source>
</evidence>
<dbReference type="PANTHER" id="PTHR35526:SF3">
    <property type="entry name" value="ANTI-SIGMA-F FACTOR RSBW"/>
    <property type="match status" value="1"/>
</dbReference>
<dbReference type="InterPro" id="IPR050267">
    <property type="entry name" value="Anti-sigma-factor_SerPK"/>
</dbReference>
<feature type="region of interest" description="Disordered" evidence="2">
    <location>
        <begin position="1"/>
        <end position="26"/>
    </location>
</feature>
<dbReference type="InterPro" id="IPR036890">
    <property type="entry name" value="HATPase_C_sf"/>
</dbReference>
<comment type="caution">
    <text evidence="4">The sequence shown here is derived from an EMBL/GenBank/DDBJ whole genome shotgun (WGS) entry which is preliminary data.</text>
</comment>
<dbReference type="PANTHER" id="PTHR35526">
    <property type="entry name" value="ANTI-SIGMA-F FACTOR RSBW-RELATED"/>
    <property type="match status" value="1"/>
</dbReference>
<name>A0ABV9B5G2_9ACTN</name>
<evidence type="ECO:0000256" key="2">
    <source>
        <dbReference type="SAM" id="MobiDB-lite"/>
    </source>
</evidence>
<evidence type="ECO:0000259" key="3">
    <source>
        <dbReference type="Pfam" id="PF13581"/>
    </source>
</evidence>
<dbReference type="RefSeq" id="WP_381184568.1">
    <property type="nucleotide sequence ID" value="NZ_JBHSFK010000045.1"/>
</dbReference>
<dbReference type="Gene3D" id="3.30.565.10">
    <property type="entry name" value="Histidine kinase-like ATPase, C-terminal domain"/>
    <property type="match status" value="1"/>
</dbReference>
<dbReference type="GO" id="GO:0005524">
    <property type="term" value="F:ATP binding"/>
    <property type="evidence" value="ECO:0007669"/>
    <property type="project" value="UniProtKB-KW"/>
</dbReference>
<keyword evidence="1" id="KW-0808">Transferase</keyword>
<dbReference type="Proteomes" id="UP001595839">
    <property type="component" value="Unassembled WGS sequence"/>
</dbReference>
<organism evidence="4 5">
    <name type="scientific">Streptomyces vulcanius</name>
    <dbReference type="NCBI Taxonomy" id="1441876"/>
    <lineage>
        <taxon>Bacteria</taxon>
        <taxon>Bacillati</taxon>
        <taxon>Actinomycetota</taxon>
        <taxon>Actinomycetes</taxon>
        <taxon>Kitasatosporales</taxon>
        <taxon>Streptomycetaceae</taxon>
        <taxon>Streptomyces</taxon>
    </lineage>
</organism>
<feature type="domain" description="Histidine kinase/HSP90-like ATPase" evidence="3">
    <location>
        <begin position="56"/>
        <end position="156"/>
    </location>
</feature>
<dbReference type="Pfam" id="PF13581">
    <property type="entry name" value="HATPase_c_2"/>
    <property type="match status" value="1"/>
</dbReference>
<keyword evidence="4" id="KW-0067">ATP-binding</keyword>
<protein>
    <submittedName>
        <fullName evidence="4">ATP-binding protein</fullName>
    </submittedName>
</protein>
<dbReference type="SUPFAM" id="SSF55874">
    <property type="entry name" value="ATPase domain of HSP90 chaperone/DNA topoisomerase II/histidine kinase"/>
    <property type="match status" value="1"/>
</dbReference>
<accession>A0ABV9B5G2</accession>
<keyword evidence="1" id="KW-0723">Serine/threonine-protein kinase</keyword>
<reference evidence="5" key="1">
    <citation type="journal article" date="2019" name="Int. J. Syst. Evol. Microbiol.">
        <title>The Global Catalogue of Microorganisms (GCM) 10K type strain sequencing project: providing services to taxonomists for standard genome sequencing and annotation.</title>
        <authorList>
            <consortium name="The Broad Institute Genomics Platform"/>
            <consortium name="The Broad Institute Genome Sequencing Center for Infectious Disease"/>
            <person name="Wu L."/>
            <person name="Ma J."/>
        </authorList>
    </citation>
    <scope>NUCLEOTIDE SEQUENCE [LARGE SCALE GENOMIC DNA]</scope>
    <source>
        <strain evidence="5">CGMCC 4.7177</strain>
    </source>
</reference>
<evidence type="ECO:0000256" key="1">
    <source>
        <dbReference type="ARBA" id="ARBA00022527"/>
    </source>
</evidence>
<proteinExistence type="predicted"/>
<keyword evidence="1" id="KW-0418">Kinase</keyword>
<dbReference type="InterPro" id="IPR003594">
    <property type="entry name" value="HATPase_dom"/>
</dbReference>
<sequence length="200" mass="21851">MTTHLAGQERTCRSAPDTADELSSRTDARPALVVSIERRPDPDSADLSTADAAWPKRLRRIVRASLRHWRSPDLIETAELLLTELATNALRHGSGLEICVRIFIQDDGLKIQVNDGSPARPVLRHAELNDEGGRGLFLVDSLASAWGVSNDGTTTWCTLPLTKGPTEIQSAAETAPVLREIPLDLPAEYRALPFVLKGSR</sequence>
<dbReference type="CDD" id="cd16936">
    <property type="entry name" value="HATPase_RsbW-like"/>
    <property type="match status" value="1"/>
</dbReference>
<dbReference type="EMBL" id="JBHSFK010000045">
    <property type="protein sequence ID" value="MFC4506551.1"/>
    <property type="molecule type" value="Genomic_DNA"/>
</dbReference>
<evidence type="ECO:0000313" key="5">
    <source>
        <dbReference type="Proteomes" id="UP001595839"/>
    </source>
</evidence>
<gene>
    <name evidence="4" type="ORF">ACFPIH_45120</name>
</gene>